<dbReference type="AlphaFoldDB" id="A0AA37PEY4"/>
<comment type="caution">
    <text evidence="1">The sequence shown here is derived from an EMBL/GenBank/DDBJ whole genome shotgun (WGS) entry which is preliminary data.</text>
</comment>
<keyword evidence="2" id="KW-1185">Reference proteome</keyword>
<name>A0AA37PEY4_9PEZI</name>
<dbReference type="GeneID" id="73332034"/>
<sequence length="78" mass="8687">MERGNPKATCSGRWITSAELVFEQQSTDGGEKPWGDAVVDSEAERLGPCIRDRLLVEDVIESPPAGENRRVYVVQVER</sequence>
<accession>A0AA37PEY4</accession>
<gene>
    <name evidence="1" type="ORF">ColSpa_11232</name>
</gene>
<evidence type="ECO:0000313" key="2">
    <source>
        <dbReference type="Proteomes" id="UP001055115"/>
    </source>
</evidence>
<reference evidence="1 2" key="1">
    <citation type="submission" date="2022-03" db="EMBL/GenBank/DDBJ databases">
        <title>Genome data of Colletotrichum spp.</title>
        <authorList>
            <person name="Utami Y.D."/>
            <person name="Hiruma K."/>
        </authorList>
    </citation>
    <scope>NUCLEOTIDE SEQUENCE [LARGE SCALE GENOMIC DNA]</scope>
    <source>
        <strain evidence="1 2">MAFF 239500</strain>
    </source>
</reference>
<organism evidence="1 2">
    <name type="scientific">Colletotrichum spaethianum</name>
    <dbReference type="NCBI Taxonomy" id="700344"/>
    <lineage>
        <taxon>Eukaryota</taxon>
        <taxon>Fungi</taxon>
        <taxon>Dikarya</taxon>
        <taxon>Ascomycota</taxon>
        <taxon>Pezizomycotina</taxon>
        <taxon>Sordariomycetes</taxon>
        <taxon>Hypocreomycetidae</taxon>
        <taxon>Glomerellales</taxon>
        <taxon>Glomerellaceae</taxon>
        <taxon>Colletotrichum</taxon>
        <taxon>Colletotrichum spaethianum species complex</taxon>
    </lineage>
</organism>
<dbReference type="RefSeq" id="XP_049133401.1">
    <property type="nucleotide sequence ID" value="XM_049277444.1"/>
</dbReference>
<protein>
    <submittedName>
        <fullName evidence="1">Uncharacterized protein</fullName>
    </submittedName>
</protein>
<dbReference type="Proteomes" id="UP001055115">
    <property type="component" value="Unassembled WGS sequence"/>
</dbReference>
<dbReference type="EMBL" id="BQXU01000044">
    <property type="protein sequence ID" value="GKT51051.1"/>
    <property type="molecule type" value="Genomic_DNA"/>
</dbReference>
<evidence type="ECO:0000313" key="1">
    <source>
        <dbReference type="EMBL" id="GKT51051.1"/>
    </source>
</evidence>
<proteinExistence type="predicted"/>